<reference evidence="14" key="1">
    <citation type="submission" date="2019-08" db="EMBL/GenBank/DDBJ databases">
        <title>Complete Genome Sequence of the Polysaccharide-Degrading Rumen Bacterium Pseudobutyrivibrio xylanivorans MA3014.</title>
        <authorList>
            <person name="Palevich N."/>
            <person name="Maclean P.H."/>
            <person name="Kelly W.J."/>
            <person name="Leahy S.C."/>
            <person name="Rakonjac J."/>
            <person name="Attwood G.T."/>
        </authorList>
    </citation>
    <scope>NUCLEOTIDE SEQUENCE [LARGE SCALE GENOMIC DNA]</scope>
    <source>
        <strain evidence="14">MA3014</strain>
    </source>
</reference>
<dbReference type="CDD" id="cd00048">
    <property type="entry name" value="DSRM_SF"/>
    <property type="match status" value="1"/>
</dbReference>
<evidence type="ECO:0000259" key="11">
    <source>
        <dbReference type="PROSITE" id="PS50137"/>
    </source>
</evidence>
<dbReference type="EC" id="3.1.26.3" evidence="10"/>
<feature type="active site" evidence="10">
    <location>
        <position position="83"/>
    </location>
</feature>
<dbReference type="Gene3D" id="1.10.1520.10">
    <property type="entry name" value="Ribonuclease III domain"/>
    <property type="match status" value="1"/>
</dbReference>
<dbReference type="InterPro" id="IPR014720">
    <property type="entry name" value="dsRBD_dom"/>
</dbReference>
<dbReference type="SMART" id="SM00535">
    <property type="entry name" value="RIBOc"/>
    <property type="match status" value="1"/>
</dbReference>
<comment type="function">
    <text evidence="10">Digests double-stranded RNA. Involved in the processing of primary rRNA transcript to yield the immediate precursors to the large and small rRNAs (23S and 16S). Processes some mRNAs, and tRNAs when they are encoded in the rRNA operon. Processes pre-crRNA and tracrRNA of type II CRISPR loci if present in the organism.</text>
</comment>
<keyword evidence="9 10" id="KW-0694">RNA-binding</keyword>
<evidence type="ECO:0000256" key="6">
    <source>
        <dbReference type="ARBA" id="ARBA00022759"/>
    </source>
</evidence>
<feature type="binding site" evidence="10">
    <location>
        <position position="176"/>
    </location>
    <ligand>
        <name>Mg(2+)</name>
        <dbReference type="ChEBI" id="CHEBI:18420"/>
    </ligand>
</feature>
<accession>A0A5P6VTP4</accession>
<dbReference type="Pfam" id="PF14622">
    <property type="entry name" value="Ribonucleas_3_3"/>
    <property type="match status" value="1"/>
</dbReference>
<dbReference type="PROSITE" id="PS50137">
    <property type="entry name" value="DS_RBD"/>
    <property type="match status" value="1"/>
</dbReference>
<feature type="binding site" evidence="10">
    <location>
        <position position="79"/>
    </location>
    <ligand>
        <name>Mg(2+)</name>
        <dbReference type="ChEBI" id="CHEBI:18420"/>
    </ligand>
</feature>
<dbReference type="InterPro" id="IPR011907">
    <property type="entry name" value="RNase_III"/>
</dbReference>
<dbReference type="Pfam" id="PF00035">
    <property type="entry name" value="dsrm"/>
    <property type="match status" value="1"/>
</dbReference>
<dbReference type="InterPro" id="IPR000999">
    <property type="entry name" value="RNase_III_dom"/>
</dbReference>
<dbReference type="KEGG" id="pxv:FXF36_14455"/>
<dbReference type="InterPro" id="IPR036389">
    <property type="entry name" value="RNase_III_sf"/>
</dbReference>
<evidence type="ECO:0000256" key="10">
    <source>
        <dbReference type="HAMAP-Rule" id="MF_00104"/>
    </source>
</evidence>
<keyword evidence="7 10" id="KW-0378">Hydrolase</keyword>
<comment type="similarity">
    <text evidence="2">Belongs to the ribonuclease III family.</text>
</comment>
<keyword evidence="10" id="KW-0819">tRNA processing</keyword>
<evidence type="ECO:0000256" key="2">
    <source>
        <dbReference type="ARBA" id="ARBA00010183"/>
    </source>
</evidence>
<dbReference type="Gene3D" id="3.30.160.20">
    <property type="match status" value="1"/>
</dbReference>
<dbReference type="PANTHER" id="PTHR14950">
    <property type="entry name" value="DICER-RELATED"/>
    <property type="match status" value="1"/>
</dbReference>
<evidence type="ECO:0000256" key="9">
    <source>
        <dbReference type="ARBA" id="ARBA00022884"/>
    </source>
</evidence>
<dbReference type="EMBL" id="CP043028">
    <property type="protein sequence ID" value="QFJ56006.1"/>
    <property type="molecule type" value="Genomic_DNA"/>
</dbReference>
<dbReference type="SUPFAM" id="SSF54768">
    <property type="entry name" value="dsRNA-binding domain-like"/>
    <property type="match status" value="2"/>
</dbReference>
<keyword evidence="4 10" id="KW-0540">Nuclease</keyword>
<feature type="domain" description="RNase III" evidence="12">
    <location>
        <begin position="48"/>
        <end position="190"/>
    </location>
</feature>
<dbReference type="OrthoDB" id="9805026at2"/>
<dbReference type="GO" id="GO:0006364">
    <property type="term" value="P:rRNA processing"/>
    <property type="evidence" value="ECO:0007669"/>
    <property type="project" value="UniProtKB-UniRule"/>
</dbReference>
<dbReference type="GO" id="GO:0019843">
    <property type="term" value="F:rRNA binding"/>
    <property type="evidence" value="ECO:0007669"/>
    <property type="project" value="UniProtKB-KW"/>
</dbReference>
<keyword evidence="10" id="KW-0963">Cytoplasm</keyword>
<keyword evidence="10" id="KW-0699">rRNA-binding</keyword>
<dbReference type="PROSITE" id="PS50142">
    <property type="entry name" value="RNASE_3_2"/>
    <property type="match status" value="1"/>
</dbReference>
<keyword evidence="3 10" id="KW-0507">mRNA processing</keyword>
<feature type="binding site" evidence="10">
    <location>
        <position position="179"/>
    </location>
    <ligand>
        <name>Mg(2+)</name>
        <dbReference type="ChEBI" id="CHEBI:18420"/>
    </ligand>
</feature>
<dbReference type="GO" id="GO:0008033">
    <property type="term" value="P:tRNA processing"/>
    <property type="evidence" value="ECO:0007669"/>
    <property type="project" value="UniProtKB-KW"/>
</dbReference>
<evidence type="ECO:0000256" key="4">
    <source>
        <dbReference type="ARBA" id="ARBA00022722"/>
    </source>
</evidence>
<proteinExistence type="inferred from homology"/>
<evidence type="ECO:0000313" key="14">
    <source>
        <dbReference type="Proteomes" id="UP000327030"/>
    </source>
</evidence>
<dbReference type="GO" id="GO:0046872">
    <property type="term" value="F:metal ion binding"/>
    <property type="evidence" value="ECO:0007669"/>
    <property type="project" value="UniProtKB-KW"/>
</dbReference>
<sequence>MQTITISRVVYFVLDYYVPFSKIIAERIFYFMEKKDLFGTLVPQQIGNYKFKNEALLKQAFTRRSYTEENGGENNEVLEFIGDKALDIAVVRYLVRKYGNAPTKDDLNKMRWTGEKYDYEFSSSLDEGKLTILKQRLVQKDTLARRIDELSIADYLIMGKGDVLNNREQDKSVKEDLFEAIIGAVAIDSNWDFEIIQEVVEVMLNPDSILATDAEIDYVRLIYEWDESYGNKPWFQYEEHGESSTCNFRRENTIYQSCNLIGSKEQQYLSSTTRTCFVKIADDVPAFAGFGYSKNEARRNACKLAYEYLESHDMLFTIRDEIDEPTVEMAINQLEILARRDYIAMPEYEYREEHDADGNPIWFVTCHVEGFDVTMSAESSSKKQAKKEAALDMLNYVLENYEEE</sequence>
<feature type="domain" description="DRBM" evidence="11">
    <location>
        <begin position="329"/>
        <end position="399"/>
    </location>
</feature>
<dbReference type="Proteomes" id="UP000327030">
    <property type="component" value="Chromosome 1"/>
</dbReference>
<evidence type="ECO:0000256" key="5">
    <source>
        <dbReference type="ARBA" id="ARBA00022723"/>
    </source>
</evidence>
<dbReference type="SMART" id="SM00358">
    <property type="entry name" value="DSRM"/>
    <property type="match status" value="2"/>
</dbReference>
<evidence type="ECO:0000256" key="1">
    <source>
        <dbReference type="ARBA" id="ARBA00000109"/>
    </source>
</evidence>
<keyword evidence="6 10" id="KW-0255">Endonuclease</keyword>
<dbReference type="HAMAP" id="MF_00104">
    <property type="entry name" value="RNase_III"/>
    <property type="match status" value="1"/>
</dbReference>
<evidence type="ECO:0000313" key="13">
    <source>
        <dbReference type="EMBL" id="QFJ56006.1"/>
    </source>
</evidence>
<dbReference type="GO" id="GO:0004525">
    <property type="term" value="F:ribonuclease III activity"/>
    <property type="evidence" value="ECO:0007669"/>
    <property type="project" value="UniProtKB-UniRule"/>
</dbReference>
<evidence type="ECO:0000259" key="12">
    <source>
        <dbReference type="PROSITE" id="PS50142"/>
    </source>
</evidence>
<comment type="cofactor">
    <cofactor evidence="10">
        <name>Mg(2+)</name>
        <dbReference type="ChEBI" id="CHEBI:18420"/>
    </cofactor>
</comment>
<evidence type="ECO:0000256" key="7">
    <source>
        <dbReference type="ARBA" id="ARBA00022801"/>
    </source>
</evidence>
<name>A0A5P6VTP4_PSEXY</name>
<gene>
    <name evidence="10" type="primary">rnc</name>
    <name evidence="13" type="ORF">FXF36_14455</name>
</gene>
<feature type="active site" evidence="10">
    <location>
        <position position="179"/>
    </location>
</feature>
<dbReference type="GO" id="GO:0006397">
    <property type="term" value="P:mRNA processing"/>
    <property type="evidence" value="ECO:0007669"/>
    <property type="project" value="UniProtKB-UniRule"/>
</dbReference>
<keyword evidence="10" id="KW-0698">rRNA processing</keyword>
<organism evidence="13 14">
    <name type="scientific">Pseudobutyrivibrio xylanivorans</name>
    <dbReference type="NCBI Taxonomy" id="185007"/>
    <lineage>
        <taxon>Bacteria</taxon>
        <taxon>Bacillati</taxon>
        <taxon>Bacillota</taxon>
        <taxon>Clostridia</taxon>
        <taxon>Lachnospirales</taxon>
        <taxon>Lachnospiraceae</taxon>
        <taxon>Pseudobutyrivibrio</taxon>
    </lineage>
</organism>
<evidence type="ECO:0000256" key="3">
    <source>
        <dbReference type="ARBA" id="ARBA00022664"/>
    </source>
</evidence>
<dbReference type="AlphaFoldDB" id="A0A5P6VTP4"/>
<dbReference type="GO" id="GO:0005737">
    <property type="term" value="C:cytoplasm"/>
    <property type="evidence" value="ECO:0007669"/>
    <property type="project" value="UniProtKB-SubCell"/>
</dbReference>
<dbReference type="SUPFAM" id="SSF69065">
    <property type="entry name" value="RNase III domain-like"/>
    <property type="match status" value="1"/>
</dbReference>
<comment type="catalytic activity">
    <reaction evidence="1 10">
        <text>Endonucleolytic cleavage to 5'-phosphomonoester.</text>
        <dbReference type="EC" id="3.1.26.3"/>
    </reaction>
</comment>
<keyword evidence="5 10" id="KW-0479">Metal-binding</keyword>
<evidence type="ECO:0000256" key="8">
    <source>
        <dbReference type="ARBA" id="ARBA00022842"/>
    </source>
</evidence>
<protein>
    <recommendedName>
        <fullName evidence="10">Ribonuclease 3</fullName>
        <ecNumber evidence="10">3.1.26.3</ecNumber>
    </recommendedName>
    <alternativeName>
        <fullName evidence="10">Ribonuclease III</fullName>
        <shortName evidence="10">RNase III</shortName>
    </alternativeName>
</protein>
<keyword evidence="8 10" id="KW-0460">Magnesium</keyword>
<comment type="subunit">
    <text evidence="10">Homodimer.</text>
</comment>
<dbReference type="CDD" id="cd00593">
    <property type="entry name" value="RIBOc"/>
    <property type="match status" value="1"/>
</dbReference>
<comment type="subcellular location">
    <subcellularLocation>
        <location evidence="10">Cytoplasm</location>
    </subcellularLocation>
</comment>